<dbReference type="AlphaFoldDB" id="A0A1I1AFW8"/>
<dbReference type="PANTHER" id="PTHR42659">
    <property type="entry name" value="XANTHINE DEHYDROGENASE SUBUNIT C-RELATED"/>
    <property type="match status" value="1"/>
</dbReference>
<keyword evidence="3" id="KW-1185">Reference proteome</keyword>
<reference evidence="2 3" key="1">
    <citation type="submission" date="2016-10" db="EMBL/GenBank/DDBJ databases">
        <authorList>
            <person name="de Groot N.N."/>
        </authorList>
    </citation>
    <scope>NUCLEOTIDE SEQUENCE [LARGE SCALE GENOMIC DNA]</scope>
    <source>
        <strain evidence="2 3">CGMCC 4.6945</strain>
    </source>
</reference>
<dbReference type="Pfam" id="PF00941">
    <property type="entry name" value="FAD_binding_5"/>
    <property type="match status" value="1"/>
</dbReference>
<accession>A0A1I1AFW8</accession>
<sequence length="282" mass="28739">MDLTSVDEVRQARTRADVVVGGDVVPLAGGTALYAGSTARVLVDLTSLGWPAVEVDDDGVTIAATCTVAELVALPPVPGWRSQHLVATCARALVASTKIWAAATVGGNVCTALPAGGMTTLLVALDAVALVWTPDGGERHVPVAELVTGDGTTALADGEVLRSLHVGRPAMAAHAVLRRVSLAPFGRSGAIVTGRTDPDGSVVVTLTAGVPRPYRLAFPALPEAAALVAAVDAAVPAWFDDVHGAPDWRRAMTLRMAGQVHAALAAGGGPQDVPHEGWGTTR</sequence>
<dbReference type="InterPro" id="IPR002346">
    <property type="entry name" value="Mopterin_DH_FAD-bd"/>
</dbReference>
<dbReference type="PROSITE" id="PS51387">
    <property type="entry name" value="FAD_PCMH"/>
    <property type="match status" value="1"/>
</dbReference>
<dbReference type="PANTHER" id="PTHR42659:SF9">
    <property type="entry name" value="XANTHINE DEHYDROGENASE FAD-BINDING SUBUNIT XDHB-RELATED"/>
    <property type="match status" value="1"/>
</dbReference>
<dbReference type="SUPFAM" id="SSF56176">
    <property type="entry name" value="FAD-binding/transporter-associated domain-like"/>
    <property type="match status" value="1"/>
</dbReference>
<dbReference type="Proteomes" id="UP000199012">
    <property type="component" value="Unassembled WGS sequence"/>
</dbReference>
<feature type="domain" description="FAD-binding PCMH-type" evidence="1">
    <location>
        <begin position="1"/>
        <end position="171"/>
    </location>
</feature>
<gene>
    <name evidence="2" type="ORF">SAMN05421867_11773</name>
</gene>
<evidence type="ECO:0000313" key="3">
    <source>
        <dbReference type="Proteomes" id="UP000199012"/>
    </source>
</evidence>
<dbReference type="EMBL" id="FOKA01000017">
    <property type="protein sequence ID" value="SFB36372.1"/>
    <property type="molecule type" value="Genomic_DNA"/>
</dbReference>
<proteinExistence type="predicted"/>
<evidence type="ECO:0000313" key="2">
    <source>
        <dbReference type="EMBL" id="SFB36372.1"/>
    </source>
</evidence>
<name>A0A1I1AFW8_9CELL</name>
<organism evidence="2 3">
    <name type="scientific">Cellulomonas marina</name>
    <dbReference type="NCBI Taxonomy" id="988821"/>
    <lineage>
        <taxon>Bacteria</taxon>
        <taxon>Bacillati</taxon>
        <taxon>Actinomycetota</taxon>
        <taxon>Actinomycetes</taxon>
        <taxon>Micrococcales</taxon>
        <taxon>Cellulomonadaceae</taxon>
        <taxon>Cellulomonas</taxon>
    </lineage>
</organism>
<dbReference type="InterPro" id="IPR016169">
    <property type="entry name" value="FAD-bd_PCMH_sub2"/>
</dbReference>
<protein>
    <submittedName>
        <fullName evidence="2">CO or xanthine dehydrogenase, FAD-binding subunit</fullName>
    </submittedName>
</protein>
<dbReference type="InterPro" id="IPR051312">
    <property type="entry name" value="Diverse_Substr_Oxidored"/>
</dbReference>
<dbReference type="STRING" id="988821.SAMN05421867_11773"/>
<dbReference type="GO" id="GO:0016491">
    <property type="term" value="F:oxidoreductase activity"/>
    <property type="evidence" value="ECO:0007669"/>
    <property type="project" value="InterPro"/>
</dbReference>
<dbReference type="Gene3D" id="3.30.465.10">
    <property type="match status" value="1"/>
</dbReference>
<dbReference type="RefSeq" id="WP_090034421.1">
    <property type="nucleotide sequence ID" value="NZ_BONM01000020.1"/>
</dbReference>
<dbReference type="GO" id="GO:0071949">
    <property type="term" value="F:FAD binding"/>
    <property type="evidence" value="ECO:0007669"/>
    <property type="project" value="InterPro"/>
</dbReference>
<evidence type="ECO:0000259" key="1">
    <source>
        <dbReference type="PROSITE" id="PS51387"/>
    </source>
</evidence>
<dbReference type="OrthoDB" id="3574189at2"/>
<dbReference type="InterPro" id="IPR016166">
    <property type="entry name" value="FAD-bd_PCMH"/>
</dbReference>
<dbReference type="InterPro" id="IPR036318">
    <property type="entry name" value="FAD-bd_PCMH-like_sf"/>
</dbReference>